<evidence type="ECO:0000256" key="2">
    <source>
        <dbReference type="SAM" id="Phobius"/>
    </source>
</evidence>
<dbReference type="Pfam" id="PF13828">
    <property type="entry name" value="DUF4190"/>
    <property type="match status" value="1"/>
</dbReference>
<protein>
    <submittedName>
        <fullName evidence="5">DUF4190 domain-containing protein</fullName>
    </submittedName>
</protein>
<comment type="caution">
    <text evidence="5">The sequence shown here is derived from an EMBL/GenBank/DDBJ whole genome shotgun (WGS) entry which is preliminary data.</text>
</comment>
<keyword evidence="6" id="KW-1185">Reference proteome</keyword>
<name>A0A4R0H9M7_9ACTN</name>
<keyword evidence="2" id="KW-0472">Membrane</keyword>
<dbReference type="RefSeq" id="WP_131345744.1">
    <property type="nucleotide sequence ID" value="NZ_SJJZ01000004.1"/>
</dbReference>
<feature type="transmembrane region" description="Helical" evidence="2">
    <location>
        <begin position="165"/>
        <end position="190"/>
    </location>
</feature>
<gene>
    <name evidence="5" type="ORF">E0H45_35750</name>
</gene>
<reference evidence="5 6" key="1">
    <citation type="submission" date="2019-02" db="EMBL/GenBank/DDBJ databases">
        <title>Kribbella capetownensis sp. nov. and Kribbella speibonae sp. nov., isolated from soil.</title>
        <authorList>
            <person name="Curtis S.M."/>
            <person name="Norton I."/>
            <person name="Everest G.J."/>
            <person name="Meyers P.R."/>
        </authorList>
    </citation>
    <scope>NUCLEOTIDE SEQUENCE [LARGE SCALE GENOMIC DNA]</scope>
    <source>
        <strain evidence="5 6">KCTC 29219</strain>
    </source>
</reference>
<evidence type="ECO:0000259" key="4">
    <source>
        <dbReference type="Pfam" id="PF13845"/>
    </source>
</evidence>
<feature type="domain" description="DUF4190" evidence="3">
    <location>
        <begin position="123"/>
        <end position="182"/>
    </location>
</feature>
<feature type="domain" description="Septum formation-related" evidence="4">
    <location>
        <begin position="218"/>
        <end position="308"/>
    </location>
</feature>
<keyword evidence="2" id="KW-0812">Transmembrane</keyword>
<accession>A0A4R0H9M7</accession>
<organism evidence="5 6">
    <name type="scientific">Kribbella soli</name>
    <dbReference type="NCBI Taxonomy" id="1124743"/>
    <lineage>
        <taxon>Bacteria</taxon>
        <taxon>Bacillati</taxon>
        <taxon>Actinomycetota</taxon>
        <taxon>Actinomycetes</taxon>
        <taxon>Propionibacteriales</taxon>
        <taxon>Kribbellaceae</taxon>
        <taxon>Kribbella</taxon>
    </lineage>
</organism>
<feature type="compositionally biased region" description="Gly residues" evidence="1">
    <location>
        <begin position="62"/>
        <end position="88"/>
    </location>
</feature>
<sequence length="327" mass="33761">MSQPPYGPEPERPQDRPHDPTRAFPTYGRPEQPQAPGAQGGVPWAAPGQPSYGSQQPPHGQAGYGQAPGGQPYGQGQQGTPYGQGYGPGQYPPAHGAPSPYGNGYGYGYGGYGYGGSGGTNGLATAALVTGLGGFVIGVSAPVAIGLGIAALVQIKRSRQEGKGMAIAGLVMGSLVTLGYTLLIVLVIALGSSDDSYSAPDPVSSNSGPTTYVDELTVGECFDEDGSEEDEVVRQPCPDEHDAEVVGIVTLPGTTYPGDSAINKAADRACGPVFGTYVGKSRDQSELYLDWWTPSKGAWDDGDHRVLCAAFGPDDDKLTGTVKNSHR</sequence>
<feature type="compositionally biased region" description="Basic and acidic residues" evidence="1">
    <location>
        <begin position="9"/>
        <end position="21"/>
    </location>
</feature>
<evidence type="ECO:0000259" key="3">
    <source>
        <dbReference type="Pfam" id="PF13828"/>
    </source>
</evidence>
<dbReference type="EMBL" id="SJJZ01000004">
    <property type="protein sequence ID" value="TCC04409.1"/>
    <property type="molecule type" value="Genomic_DNA"/>
</dbReference>
<dbReference type="InterPro" id="IPR026004">
    <property type="entry name" value="Septum_form"/>
</dbReference>
<dbReference type="Pfam" id="PF13845">
    <property type="entry name" value="Septum_form"/>
    <property type="match status" value="1"/>
</dbReference>
<feature type="compositionally biased region" description="Low complexity" evidence="1">
    <location>
        <begin position="47"/>
        <end position="61"/>
    </location>
</feature>
<feature type="region of interest" description="Disordered" evidence="1">
    <location>
        <begin position="1"/>
        <end position="95"/>
    </location>
</feature>
<dbReference type="OrthoDB" id="3628931at2"/>
<evidence type="ECO:0000313" key="6">
    <source>
        <dbReference type="Proteomes" id="UP000292346"/>
    </source>
</evidence>
<keyword evidence="2" id="KW-1133">Transmembrane helix</keyword>
<proteinExistence type="predicted"/>
<evidence type="ECO:0000313" key="5">
    <source>
        <dbReference type="EMBL" id="TCC04409.1"/>
    </source>
</evidence>
<evidence type="ECO:0000256" key="1">
    <source>
        <dbReference type="SAM" id="MobiDB-lite"/>
    </source>
</evidence>
<dbReference type="InterPro" id="IPR025241">
    <property type="entry name" value="DUF4190"/>
</dbReference>
<dbReference type="Proteomes" id="UP000292346">
    <property type="component" value="Unassembled WGS sequence"/>
</dbReference>
<feature type="transmembrane region" description="Helical" evidence="2">
    <location>
        <begin position="126"/>
        <end position="153"/>
    </location>
</feature>
<dbReference type="AlphaFoldDB" id="A0A4R0H9M7"/>